<reference evidence="2" key="1">
    <citation type="submission" date="2019-08" db="EMBL/GenBank/DDBJ databases">
        <authorList>
            <person name="Kucharzyk K."/>
            <person name="Murdoch R.W."/>
            <person name="Higgins S."/>
            <person name="Loffler F."/>
        </authorList>
    </citation>
    <scope>NUCLEOTIDE SEQUENCE</scope>
</reference>
<dbReference type="EMBL" id="VSSQ01136569">
    <property type="protein sequence ID" value="MPN60824.1"/>
    <property type="molecule type" value="Genomic_DNA"/>
</dbReference>
<name>A0A645JKG7_9ZZZZ</name>
<evidence type="ECO:0000313" key="2">
    <source>
        <dbReference type="EMBL" id="MPN60824.1"/>
    </source>
</evidence>
<comment type="caution">
    <text evidence="2">The sequence shown here is derived from an EMBL/GenBank/DDBJ whole genome shotgun (WGS) entry which is preliminary data.</text>
</comment>
<protein>
    <submittedName>
        <fullName evidence="2">Uncharacterized protein</fullName>
    </submittedName>
</protein>
<feature type="region of interest" description="Disordered" evidence="1">
    <location>
        <begin position="1"/>
        <end position="28"/>
    </location>
</feature>
<accession>A0A645JKG7</accession>
<gene>
    <name evidence="2" type="ORF">SDC9_208556</name>
</gene>
<feature type="compositionally biased region" description="Basic residues" evidence="1">
    <location>
        <begin position="1"/>
        <end position="11"/>
    </location>
</feature>
<dbReference type="AlphaFoldDB" id="A0A645JKG7"/>
<proteinExistence type="predicted"/>
<sequence>MDRVHKRRLVSARKIGTADAGGEDGVARKQRRDFLEVKRRSARRVPGGVD</sequence>
<evidence type="ECO:0000256" key="1">
    <source>
        <dbReference type="SAM" id="MobiDB-lite"/>
    </source>
</evidence>
<organism evidence="2">
    <name type="scientific">bioreactor metagenome</name>
    <dbReference type="NCBI Taxonomy" id="1076179"/>
    <lineage>
        <taxon>unclassified sequences</taxon>
        <taxon>metagenomes</taxon>
        <taxon>ecological metagenomes</taxon>
    </lineage>
</organism>